<dbReference type="Pfam" id="PF01541">
    <property type="entry name" value="GIY-YIG"/>
    <property type="match status" value="1"/>
</dbReference>
<dbReference type="InterPro" id="IPR047296">
    <property type="entry name" value="GIY-YIG_UvrC_Cho"/>
</dbReference>
<evidence type="ECO:0000313" key="3">
    <source>
        <dbReference type="Proteomes" id="UP001527882"/>
    </source>
</evidence>
<keyword evidence="3" id="KW-1185">Reference proteome</keyword>
<dbReference type="InterPro" id="IPR035901">
    <property type="entry name" value="GIY-YIG_endonuc_sf"/>
</dbReference>
<dbReference type="PANTHER" id="PTHR30562">
    <property type="entry name" value="UVRC/OXIDOREDUCTASE"/>
    <property type="match status" value="1"/>
</dbReference>
<dbReference type="SMART" id="SM00465">
    <property type="entry name" value="GIYc"/>
    <property type="match status" value="1"/>
</dbReference>
<dbReference type="InterPro" id="IPR000305">
    <property type="entry name" value="GIY-YIG_endonuc"/>
</dbReference>
<dbReference type="InterPro" id="IPR050066">
    <property type="entry name" value="UvrABC_protein_C"/>
</dbReference>
<evidence type="ECO:0000313" key="2">
    <source>
        <dbReference type="EMBL" id="MCZ8514014.1"/>
    </source>
</evidence>
<gene>
    <name evidence="2" type="ORF">O9H85_16610</name>
</gene>
<sequence length="254" mass="29506">MSFEFRAGDYPERPGCYIMRSSEGRILYVDKSVNLRSRLRSYFQQKDQRKRIRQLVKEIASIEVVLVNNESESLLLENNLVKIHKPPYNRALKRDNSGYAYLQLTDERFPRLDVFYRDRRLPSFGAERTEQQVKEQRFGPYVSARFRNAVMDFVADHYRLRACITMPKKVCLLYHLGRCSGICEGMIPEPDYRRTAEEAADLLANRPEDLVAAMRAKMEYYESGSNSRRPAACSATSAFWSGCPRSRLWTGKAS</sequence>
<dbReference type="RefSeq" id="WP_269882534.1">
    <property type="nucleotide sequence ID" value="NZ_JAQAGZ010000010.1"/>
</dbReference>
<feature type="domain" description="GIY-YIG" evidence="1">
    <location>
        <begin position="12"/>
        <end position="90"/>
    </location>
</feature>
<dbReference type="Gene3D" id="3.40.1440.10">
    <property type="entry name" value="GIY-YIG endonuclease"/>
    <property type="match status" value="1"/>
</dbReference>
<dbReference type="Proteomes" id="UP001527882">
    <property type="component" value="Unassembled WGS sequence"/>
</dbReference>
<dbReference type="SUPFAM" id="SSF82771">
    <property type="entry name" value="GIY-YIG endonuclease"/>
    <property type="match status" value="1"/>
</dbReference>
<organism evidence="2 3">
    <name type="scientific">Paenibacillus gyeongsangnamensis</name>
    <dbReference type="NCBI Taxonomy" id="3388067"/>
    <lineage>
        <taxon>Bacteria</taxon>
        <taxon>Bacillati</taxon>
        <taxon>Bacillota</taxon>
        <taxon>Bacilli</taxon>
        <taxon>Bacillales</taxon>
        <taxon>Paenibacillaceae</taxon>
        <taxon>Paenibacillus</taxon>
    </lineage>
</organism>
<evidence type="ECO:0000259" key="1">
    <source>
        <dbReference type="PROSITE" id="PS50164"/>
    </source>
</evidence>
<reference evidence="2 3" key="1">
    <citation type="submission" date="2022-12" db="EMBL/GenBank/DDBJ databases">
        <title>Draft genome sequence of Paenibacillus sp. dW9.</title>
        <authorList>
            <person name="Choi E.-W."/>
            <person name="Kim D.-U."/>
        </authorList>
    </citation>
    <scope>NUCLEOTIDE SEQUENCE [LARGE SCALE GENOMIC DNA]</scope>
    <source>
        <strain evidence="3">dW9</strain>
    </source>
</reference>
<proteinExistence type="predicted"/>
<dbReference type="PROSITE" id="PS50164">
    <property type="entry name" value="GIY_YIG"/>
    <property type="match status" value="1"/>
</dbReference>
<dbReference type="EMBL" id="JAQAGZ010000010">
    <property type="protein sequence ID" value="MCZ8514014.1"/>
    <property type="molecule type" value="Genomic_DNA"/>
</dbReference>
<accession>A0ABT4QAV3</accession>
<name>A0ABT4QAV3_9BACL</name>
<dbReference type="PANTHER" id="PTHR30562:SF1">
    <property type="entry name" value="UVRABC SYSTEM PROTEIN C"/>
    <property type="match status" value="1"/>
</dbReference>
<comment type="caution">
    <text evidence="2">The sequence shown here is derived from an EMBL/GenBank/DDBJ whole genome shotgun (WGS) entry which is preliminary data.</text>
</comment>
<dbReference type="CDD" id="cd10434">
    <property type="entry name" value="GIY-YIG_UvrC_Cho"/>
    <property type="match status" value="1"/>
</dbReference>
<protein>
    <submittedName>
        <fullName evidence="2">GIY-YIG nuclease family protein</fullName>
    </submittedName>
</protein>